<evidence type="ECO:0000313" key="1">
    <source>
        <dbReference type="EMBL" id="AAM01505.1"/>
    </source>
</evidence>
<organism evidence="1 2">
    <name type="scientific">Methanopyrus kandleri (strain AV19 / DSM 6324 / JCM 9639 / NBRC 100938)</name>
    <dbReference type="NCBI Taxonomy" id="190192"/>
    <lineage>
        <taxon>Archaea</taxon>
        <taxon>Methanobacteriati</taxon>
        <taxon>Methanobacteriota</taxon>
        <taxon>Methanomada group</taxon>
        <taxon>Methanopyri</taxon>
        <taxon>Methanopyrales</taxon>
        <taxon>Methanopyraceae</taxon>
        <taxon>Methanopyrus</taxon>
    </lineage>
</organism>
<dbReference type="HOGENOM" id="CLU_1954680_0_0_2"/>
<reference evidence="1 2" key="1">
    <citation type="journal article" date="2002" name="Proc. Natl. Acad. Sci. U.S.A.">
        <title>The complete genome of hyperthermophile Methanopyrus kandleri AV19 and monophyly of archaeal methanogens.</title>
        <authorList>
            <person name="Slesarev A.I."/>
            <person name="Mezhevaya K.V."/>
            <person name="Makarova K.S."/>
            <person name="Polushin N.N."/>
            <person name="Shcherbinina O.V."/>
            <person name="Shakhova V.V."/>
            <person name="Belova G.I."/>
            <person name="Aravind L."/>
            <person name="Natale D.A."/>
            <person name="Rogozin I.B."/>
            <person name="Tatusov R.L."/>
            <person name="Wolf Y.I."/>
            <person name="Stetter K.O."/>
            <person name="Malykh A.G."/>
            <person name="Koonin E.V."/>
            <person name="Kozyavkin S.A."/>
        </authorList>
    </citation>
    <scope>NUCLEOTIDE SEQUENCE [LARGE SCALE GENOMIC DNA]</scope>
    <source>
        <strain evidence="2">AV19 / DSM 6324 / JCM 9639 / NBRC 100938</strain>
    </source>
</reference>
<dbReference type="SUPFAM" id="SSF52218">
    <property type="entry name" value="Flavoproteins"/>
    <property type="match status" value="1"/>
</dbReference>
<dbReference type="AlphaFoldDB" id="Q8TYK8"/>
<dbReference type="Gene3D" id="3.40.50.360">
    <property type="match status" value="1"/>
</dbReference>
<dbReference type="Proteomes" id="UP000001826">
    <property type="component" value="Chromosome"/>
</dbReference>
<evidence type="ECO:0000313" key="2">
    <source>
        <dbReference type="Proteomes" id="UP000001826"/>
    </source>
</evidence>
<dbReference type="EnsemblBacteria" id="AAM01505">
    <property type="protein sequence ID" value="AAM01505"/>
    <property type="gene ID" value="MK0288"/>
</dbReference>
<keyword evidence="2" id="KW-1185">Reference proteome</keyword>
<name>Q8TYK8_METKA</name>
<sequence>MIAQVIASTTDASLVEILSGNERLDAELAFLGTPVHAFRPAEPVRHFVRNNDWSDVKVALFCTYSLHPGKTIRWMREKIERAGGEVIGELTVKGEHPFLPLIARGHPDERDVQKARKFAKEVLRKARG</sequence>
<dbReference type="STRING" id="190192.MK0288"/>
<gene>
    <name evidence="1" type="ordered locus">MK0288</name>
</gene>
<dbReference type="EMBL" id="AE009439">
    <property type="protein sequence ID" value="AAM01505.1"/>
    <property type="molecule type" value="Genomic_DNA"/>
</dbReference>
<dbReference type="InParanoid" id="Q8TYK8"/>
<dbReference type="PaxDb" id="190192-MK0288"/>
<protein>
    <submittedName>
        <fullName evidence="1">Flavodoxins</fullName>
    </submittedName>
</protein>
<dbReference type="InterPro" id="IPR029039">
    <property type="entry name" value="Flavoprotein-like_sf"/>
</dbReference>
<proteinExistence type="predicted"/>
<dbReference type="KEGG" id="mka:MK0288"/>
<accession>Q8TYK8</accession>